<organism evidence="1 2">
    <name type="scientific">Jannaschia donghaensis</name>
    <dbReference type="NCBI Taxonomy" id="420998"/>
    <lineage>
        <taxon>Bacteria</taxon>
        <taxon>Pseudomonadati</taxon>
        <taxon>Pseudomonadota</taxon>
        <taxon>Alphaproteobacteria</taxon>
        <taxon>Rhodobacterales</taxon>
        <taxon>Roseobacteraceae</taxon>
        <taxon>Jannaschia</taxon>
    </lineage>
</organism>
<dbReference type="AlphaFoldDB" id="A0A0M6YP78"/>
<keyword evidence="2" id="KW-1185">Reference proteome</keyword>
<dbReference type="RefSeq" id="WP_055087138.1">
    <property type="nucleotide sequence ID" value="NZ_CXSU01000012.1"/>
</dbReference>
<name>A0A0M6YP78_9RHOB</name>
<reference evidence="1 2" key="1">
    <citation type="submission" date="2015-07" db="EMBL/GenBank/DDBJ databases">
        <authorList>
            <person name="Noorani M."/>
        </authorList>
    </citation>
    <scope>NUCLEOTIDE SEQUENCE [LARGE SCALE GENOMIC DNA]</scope>
    <source>
        <strain evidence="1 2">CECT 7802</strain>
    </source>
</reference>
<dbReference type="EMBL" id="CXSU01000012">
    <property type="protein sequence ID" value="CTQ51445.1"/>
    <property type="molecule type" value="Genomic_DNA"/>
</dbReference>
<dbReference type="Proteomes" id="UP000049222">
    <property type="component" value="Unassembled WGS sequence"/>
</dbReference>
<gene>
    <name evidence="1" type="ORF">JDO7802_03485</name>
</gene>
<dbReference type="STRING" id="420998.JDO7802_03485"/>
<proteinExistence type="predicted"/>
<sequence length="175" mass="19052">MSASVAVAVLGVTVLFCGFAYPVVQHMLIEDFDRTVLDQFHAAANTVEVWGHGDIYLEFNPSVMTGFAVGRGSRFYRAERSRQCLDRTLHRPRCPGPHAPVLPGTTASGSTFAAGLAPNGAEAVVVAQVVSTSWGRDPLETDIKTPLDVRETQINLIVAVDRPRRSNGCAFWHCR</sequence>
<protein>
    <submittedName>
        <fullName evidence="1">Uncharacterized protein</fullName>
    </submittedName>
</protein>
<dbReference type="OrthoDB" id="913606at2"/>
<evidence type="ECO:0000313" key="2">
    <source>
        <dbReference type="Proteomes" id="UP000049222"/>
    </source>
</evidence>
<accession>A0A0M6YP78</accession>
<evidence type="ECO:0000313" key="1">
    <source>
        <dbReference type="EMBL" id="CTQ51445.1"/>
    </source>
</evidence>